<keyword evidence="2 7" id="KW-0813">Transport</keyword>
<feature type="region of interest" description="Disordered" evidence="8">
    <location>
        <begin position="1"/>
        <end position="23"/>
    </location>
</feature>
<evidence type="ECO:0000256" key="2">
    <source>
        <dbReference type="ARBA" id="ARBA00022448"/>
    </source>
</evidence>
<dbReference type="Pfam" id="PF00528">
    <property type="entry name" value="BPD_transp_1"/>
    <property type="match status" value="1"/>
</dbReference>
<reference evidence="10 11" key="1">
    <citation type="submission" date="2017-03" db="EMBL/GenBank/DDBJ databases">
        <title>Draft genome sequence of Streptomyces scabrisporus NF3, endophyte isolated from Amphipterygium adstringens.</title>
        <authorList>
            <person name="Vazquez M."/>
            <person name="Ceapa C.D."/>
            <person name="Rodriguez Luna D."/>
            <person name="Sanchez Esquivel S."/>
        </authorList>
    </citation>
    <scope>NUCLEOTIDE SEQUENCE [LARGE SCALE GENOMIC DNA]</scope>
    <source>
        <strain evidence="10 11">NF3</strain>
    </source>
</reference>
<dbReference type="PANTHER" id="PTHR43005">
    <property type="entry name" value="BLR7065 PROTEIN"/>
    <property type="match status" value="1"/>
</dbReference>
<dbReference type="InterPro" id="IPR000515">
    <property type="entry name" value="MetI-like"/>
</dbReference>
<keyword evidence="11" id="KW-1185">Reference proteome</keyword>
<evidence type="ECO:0000313" key="11">
    <source>
        <dbReference type="Proteomes" id="UP000190037"/>
    </source>
</evidence>
<evidence type="ECO:0000256" key="8">
    <source>
        <dbReference type="SAM" id="MobiDB-lite"/>
    </source>
</evidence>
<feature type="transmembrane region" description="Helical" evidence="7">
    <location>
        <begin position="89"/>
        <end position="111"/>
    </location>
</feature>
<evidence type="ECO:0000259" key="9">
    <source>
        <dbReference type="PROSITE" id="PS50928"/>
    </source>
</evidence>
<dbReference type="GO" id="GO:0055085">
    <property type="term" value="P:transmembrane transport"/>
    <property type="evidence" value="ECO:0007669"/>
    <property type="project" value="InterPro"/>
</dbReference>
<evidence type="ECO:0000256" key="3">
    <source>
        <dbReference type="ARBA" id="ARBA00022475"/>
    </source>
</evidence>
<dbReference type="GO" id="GO:0005886">
    <property type="term" value="C:plasma membrane"/>
    <property type="evidence" value="ECO:0007669"/>
    <property type="project" value="UniProtKB-SubCell"/>
</dbReference>
<comment type="caution">
    <text evidence="10">The sequence shown here is derived from an EMBL/GenBank/DDBJ whole genome shotgun (WGS) entry which is preliminary data.</text>
</comment>
<dbReference type="Proteomes" id="UP000190037">
    <property type="component" value="Unassembled WGS sequence"/>
</dbReference>
<feature type="domain" description="ABC transmembrane type-1" evidence="9">
    <location>
        <begin position="89"/>
        <end position="295"/>
    </location>
</feature>
<dbReference type="PROSITE" id="PS50928">
    <property type="entry name" value="ABC_TM1"/>
    <property type="match status" value="1"/>
</dbReference>
<dbReference type="EMBL" id="MWQN01000001">
    <property type="protein sequence ID" value="OPC82967.1"/>
    <property type="molecule type" value="Genomic_DNA"/>
</dbReference>
<gene>
    <name evidence="10" type="ORF">B4N89_20310</name>
</gene>
<dbReference type="RefSeq" id="WP_078977265.1">
    <property type="nucleotide sequence ID" value="NZ_MWQN01000001.1"/>
</dbReference>
<evidence type="ECO:0000256" key="4">
    <source>
        <dbReference type="ARBA" id="ARBA00022692"/>
    </source>
</evidence>
<evidence type="ECO:0000256" key="6">
    <source>
        <dbReference type="ARBA" id="ARBA00023136"/>
    </source>
</evidence>
<dbReference type="eggNOG" id="COG1175">
    <property type="taxonomic scope" value="Bacteria"/>
</dbReference>
<evidence type="ECO:0000256" key="7">
    <source>
        <dbReference type="RuleBase" id="RU363032"/>
    </source>
</evidence>
<dbReference type="InterPro" id="IPR035906">
    <property type="entry name" value="MetI-like_sf"/>
</dbReference>
<keyword evidence="6 7" id="KW-0472">Membrane</keyword>
<evidence type="ECO:0000256" key="5">
    <source>
        <dbReference type="ARBA" id="ARBA00022989"/>
    </source>
</evidence>
<evidence type="ECO:0000256" key="1">
    <source>
        <dbReference type="ARBA" id="ARBA00004651"/>
    </source>
</evidence>
<dbReference type="OrthoDB" id="9804439at2"/>
<accession>A0A1T3P1J3</accession>
<comment type="similarity">
    <text evidence="7">Belongs to the binding-protein-dependent transport system permease family.</text>
</comment>
<feature type="transmembrane region" description="Helical" evidence="7">
    <location>
        <begin position="123"/>
        <end position="143"/>
    </location>
</feature>
<keyword evidence="5 7" id="KW-1133">Transmembrane helix</keyword>
<evidence type="ECO:0000313" key="10">
    <source>
        <dbReference type="EMBL" id="OPC82967.1"/>
    </source>
</evidence>
<protein>
    <submittedName>
        <fullName evidence="10">ABC transporter permease</fullName>
    </submittedName>
</protein>
<dbReference type="AlphaFoldDB" id="A0A1T3P1J3"/>
<proteinExistence type="inferred from homology"/>
<keyword evidence="4 7" id="KW-0812">Transmembrane</keyword>
<feature type="transmembrane region" description="Helical" evidence="7">
    <location>
        <begin position="273"/>
        <end position="296"/>
    </location>
</feature>
<dbReference type="STRING" id="159449.B4N89_20310"/>
<dbReference type="CDD" id="cd06261">
    <property type="entry name" value="TM_PBP2"/>
    <property type="match status" value="1"/>
</dbReference>
<name>A0A1T3P1J3_9ACTN</name>
<organism evidence="10 11">
    <name type="scientific">Embleya scabrispora</name>
    <dbReference type="NCBI Taxonomy" id="159449"/>
    <lineage>
        <taxon>Bacteria</taxon>
        <taxon>Bacillati</taxon>
        <taxon>Actinomycetota</taxon>
        <taxon>Actinomycetes</taxon>
        <taxon>Kitasatosporales</taxon>
        <taxon>Streptomycetaceae</taxon>
        <taxon>Embleya</taxon>
    </lineage>
</organism>
<keyword evidence="3" id="KW-1003">Cell membrane</keyword>
<dbReference type="SUPFAM" id="SSF161098">
    <property type="entry name" value="MetI-like"/>
    <property type="match status" value="1"/>
</dbReference>
<comment type="subcellular location">
    <subcellularLocation>
        <location evidence="1 7">Cell membrane</location>
        <topology evidence="1 7">Multi-pass membrane protein</topology>
    </subcellularLocation>
</comment>
<dbReference type="PANTHER" id="PTHR43005:SF1">
    <property type="entry name" value="SPERMIDINE_PUTRESCINE TRANSPORT SYSTEM PERMEASE PROTEIN"/>
    <property type="match status" value="1"/>
</dbReference>
<dbReference type="Gene3D" id="1.10.3720.10">
    <property type="entry name" value="MetI-like"/>
    <property type="match status" value="1"/>
</dbReference>
<sequence>MSTASATRTAPRHRKPRKQLDHAQRMRRTGWLLSAPAVLIMLAVAIAPLVDAAWLSLFHKRLTTPDANSFAGLSNYWVVLKDPLWWTDVWTTLALTVLTVSVEFVIGFGLAQLMQRALYLRRTLRTIVLIPYGIVTVVSAYAWRYAFDPSTGFVNDWFGTDVAWFDHRWTALFVIALSEIWKTTPFMSLLLLGGLIQVSPDVHEAARVDGAGPWQRLTRVTLPIMKQAILVALLFRTMDAFRIFDSVFVMTGGANDTETVSFLAYRQLVSRTALGLGSAISVLLFACVLLIAFLFIKLFRTDVSKLGSPT</sequence>